<keyword evidence="3 11" id="KW-0547">Nucleotide-binding</keyword>
<dbReference type="InterPro" id="IPR050113">
    <property type="entry name" value="Ub_conjugating_enzyme"/>
</dbReference>
<dbReference type="SUPFAM" id="SSF54495">
    <property type="entry name" value="UBC-like"/>
    <property type="match status" value="1"/>
</dbReference>
<dbReference type="EMBL" id="JARQZJ010000102">
    <property type="protein sequence ID" value="KAK9886815.1"/>
    <property type="molecule type" value="Genomic_DNA"/>
</dbReference>
<dbReference type="Gene3D" id="3.10.110.10">
    <property type="entry name" value="Ubiquitin Conjugating Enzyme"/>
    <property type="match status" value="1"/>
</dbReference>
<dbReference type="Pfam" id="PF00179">
    <property type="entry name" value="UQ_con"/>
    <property type="match status" value="1"/>
</dbReference>
<feature type="domain" description="UBC core" evidence="12">
    <location>
        <begin position="1"/>
        <end position="152"/>
    </location>
</feature>
<dbReference type="InterPro" id="IPR023313">
    <property type="entry name" value="UBQ-conjugating_AS"/>
</dbReference>
<evidence type="ECO:0000256" key="5">
    <source>
        <dbReference type="ARBA" id="ARBA00022840"/>
    </source>
</evidence>
<dbReference type="FunFam" id="3.10.110.10:FF:000041">
    <property type="entry name" value="Ubiquitin-conjugating enzyme E2 T"/>
    <property type="match status" value="1"/>
</dbReference>
<accession>A0AAW1V053</accession>
<comment type="similarity">
    <text evidence="11">Belongs to the ubiquitin-conjugating enzyme family.</text>
</comment>
<dbReference type="GO" id="GO:0061631">
    <property type="term" value="F:ubiquitin conjugating enzyme activity"/>
    <property type="evidence" value="ECO:0007669"/>
    <property type="project" value="UniProtKB-EC"/>
</dbReference>
<dbReference type="GO" id="GO:0005524">
    <property type="term" value="F:ATP binding"/>
    <property type="evidence" value="ECO:0007669"/>
    <property type="project" value="UniProtKB-UniRule"/>
</dbReference>
<organism evidence="13 14">
    <name type="scientific">Henosepilachna vigintioctopunctata</name>
    <dbReference type="NCBI Taxonomy" id="420089"/>
    <lineage>
        <taxon>Eukaryota</taxon>
        <taxon>Metazoa</taxon>
        <taxon>Ecdysozoa</taxon>
        <taxon>Arthropoda</taxon>
        <taxon>Hexapoda</taxon>
        <taxon>Insecta</taxon>
        <taxon>Pterygota</taxon>
        <taxon>Neoptera</taxon>
        <taxon>Endopterygota</taxon>
        <taxon>Coleoptera</taxon>
        <taxon>Polyphaga</taxon>
        <taxon>Cucujiformia</taxon>
        <taxon>Coccinelloidea</taxon>
        <taxon>Coccinellidae</taxon>
        <taxon>Epilachninae</taxon>
        <taxon>Epilachnini</taxon>
        <taxon>Henosepilachna</taxon>
    </lineage>
</organism>
<protein>
    <recommendedName>
        <fullName evidence="6">Ubiquitin-conjugating enzyme E2 T</fullName>
        <ecNumber evidence="1">2.3.2.23</ecNumber>
    </recommendedName>
    <alternativeName>
        <fullName evidence="7">E2 ubiquitin-conjugating enzyme T</fullName>
    </alternativeName>
    <alternativeName>
        <fullName evidence="9">Ubiquitin carrier protein T</fullName>
    </alternativeName>
    <alternativeName>
        <fullName evidence="8">Ubiquitin-protein ligase T</fullName>
    </alternativeName>
</protein>
<dbReference type="SMART" id="SM00212">
    <property type="entry name" value="UBCc"/>
    <property type="match status" value="1"/>
</dbReference>
<evidence type="ECO:0000256" key="3">
    <source>
        <dbReference type="ARBA" id="ARBA00022741"/>
    </source>
</evidence>
<evidence type="ECO:0000256" key="4">
    <source>
        <dbReference type="ARBA" id="ARBA00022786"/>
    </source>
</evidence>
<comment type="caution">
    <text evidence="13">The sequence shown here is derived from an EMBL/GenBank/DDBJ whole genome shotgun (WGS) entry which is preliminary data.</text>
</comment>
<evidence type="ECO:0000313" key="13">
    <source>
        <dbReference type="EMBL" id="KAK9886815.1"/>
    </source>
</evidence>
<name>A0AAW1V053_9CUCU</name>
<evidence type="ECO:0000256" key="10">
    <source>
        <dbReference type="PROSITE-ProRule" id="PRU10133"/>
    </source>
</evidence>
<evidence type="ECO:0000256" key="7">
    <source>
        <dbReference type="ARBA" id="ARBA00076317"/>
    </source>
</evidence>
<keyword evidence="14" id="KW-1185">Reference proteome</keyword>
<proteinExistence type="inferred from homology"/>
<evidence type="ECO:0000256" key="8">
    <source>
        <dbReference type="ARBA" id="ARBA00077509"/>
    </source>
</evidence>
<evidence type="ECO:0000256" key="9">
    <source>
        <dbReference type="ARBA" id="ARBA00082133"/>
    </source>
</evidence>
<evidence type="ECO:0000259" key="12">
    <source>
        <dbReference type="PROSITE" id="PS50127"/>
    </source>
</evidence>
<dbReference type="CDD" id="cd23805">
    <property type="entry name" value="UBCc_UBE2T"/>
    <property type="match status" value="1"/>
</dbReference>
<evidence type="ECO:0000256" key="1">
    <source>
        <dbReference type="ARBA" id="ARBA00012486"/>
    </source>
</evidence>
<dbReference type="PROSITE" id="PS50127">
    <property type="entry name" value="UBC_2"/>
    <property type="match status" value="1"/>
</dbReference>
<gene>
    <name evidence="13" type="ORF">WA026_018465</name>
</gene>
<keyword evidence="5 11" id="KW-0067">ATP-binding</keyword>
<evidence type="ECO:0000256" key="11">
    <source>
        <dbReference type="RuleBase" id="RU362109"/>
    </source>
</evidence>
<dbReference type="EC" id="2.3.2.23" evidence="1"/>
<dbReference type="InterPro" id="IPR000608">
    <property type="entry name" value="UBC"/>
</dbReference>
<keyword evidence="2" id="KW-0808">Transferase</keyword>
<dbReference type="Proteomes" id="UP001431783">
    <property type="component" value="Unassembled WGS sequence"/>
</dbReference>
<dbReference type="PROSITE" id="PS00183">
    <property type="entry name" value="UBC_1"/>
    <property type="match status" value="1"/>
</dbReference>
<sequence>MQMQRIVKELTKIKNNPPSGIWISPKEDDKYNILQAQIVGPEKTPYYQGMFNLEIHIPEKYPFAPPSIKFITKIYHPNIDDNGRICLDLIKMPPAGNWKPTIGLEGILIAIRMLLENPNPDDPLMGEIAQEYKHSYSEFFKRAQSLTHQYARN</sequence>
<dbReference type="AlphaFoldDB" id="A0AAW1V053"/>
<feature type="active site" description="Glycyl thioester intermediate" evidence="10">
    <location>
        <position position="86"/>
    </location>
</feature>
<dbReference type="PANTHER" id="PTHR24067">
    <property type="entry name" value="UBIQUITIN-CONJUGATING ENZYME E2"/>
    <property type="match status" value="1"/>
</dbReference>
<evidence type="ECO:0000313" key="14">
    <source>
        <dbReference type="Proteomes" id="UP001431783"/>
    </source>
</evidence>
<evidence type="ECO:0000256" key="2">
    <source>
        <dbReference type="ARBA" id="ARBA00022679"/>
    </source>
</evidence>
<evidence type="ECO:0000256" key="6">
    <source>
        <dbReference type="ARBA" id="ARBA00072440"/>
    </source>
</evidence>
<keyword evidence="4 11" id="KW-0833">Ubl conjugation pathway</keyword>
<dbReference type="InterPro" id="IPR016135">
    <property type="entry name" value="UBQ-conjugating_enzyme/RWD"/>
</dbReference>
<reference evidence="13 14" key="1">
    <citation type="submission" date="2023-03" db="EMBL/GenBank/DDBJ databases">
        <title>Genome insight into feeding habits of ladybird beetles.</title>
        <authorList>
            <person name="Li H.-S."/>
            <person name="Huang Y.-H."/>
            <person name="Pang H."/>
        </authorList>
    </citation>
    <scope>NUCLEOTIDE SEQUENCE [LARGE SCALE GENOMIC DNA]</scope>
    <source>
        <strain evidence="13">SYSU_2023b</strain>
        <tissue evidence="13">Whole body</tissue>
    </source>
</reference>